<sequence>MIRPDGRRLRRGLFVALLLPGTVMAMLWALQRQLIYFPDP</sequence>
<gene>
    <name evidence="2" type="ORF">EKO23_24505</name>
</gene>
<dbReference type="Proteomes" id="UP000295198">
    <property type="component" value="Unassembled WGS sequence"/>
</dbReference>
<keyword evidence="1" id="KW-1133">Transmembrane helix</keyword>
<keyword evidence="1" id="KW-0472">Membrane</keyword>
<evidence type="ECO:0000313" key="3">
    <source>
        <dbReference type="Proteomes" id="UP000295198"/>
    </source>
</evidence>
<protein>
    <submittedName>
        <fullName evidence="2">Alpha/beta hydrolase</fullName>
    </submittedName>
</protein>
<evidence type="ECO:0000256" key="1">
    <source>
        <dbReference type="SAM" id="Phobius"/>
    </source>
</evidence>
<reference evidence="2 3" key="1">
    <citation type="submission" date="2019-01" db="EMBL/GenBank/DDBJ databases">
        <title>Nocardioides guangzhouensis sp. nov., an actinobacterium isolated from soil.</title>
        <authorList>
            <person name="Fu Y."/>
            <person name="Cai Y."/>
            <person name="Lin Z."/>
            <person name="Chen P."/>
        </authorList>
    </citation>
    <scope>NUCLEOTIDE SEQUENCE [LARGE SCALE GENOMIC DNA]</scope>
    <source>
        <strain evidence="2 3">130</strain>
    </source>
</reference>
<organism evidence="2 3">
    <name type="scientific">Nocardioides guangzhouensis</name>
    <dbReference type="NCBI Taxonomy" id="2497878"/>
    <lineage>
        <taxon>Bacteria</taxon>
        <taxon>Bacillati</taxon>
        <taxon>Actinomycetota</taxon>
        <taxon>Actinomycetes</taxon>
        <taxon>Propionibacteriales</taxon>
        <taxon>Nocardioidaceae</taxon>
        <taxon>Nocardioides</taxon>
    </lineage>
</organism>
<accession>A0A4Q4Z1D3</accession>
<feature type="transmembrane region" description="Helical" evidence="1">
    <location>
        <begin position="12"/>
        <end position="30"/>
    </location>
</feature>
<dbReference type="GO" id="GO:0016787">
    <property type="term" value="F:hydrolase activity"/>
    <property type="evidence" value="ECO:0007669"/>
    <property type="project" value="UniProtKB-KW"/>
</dbReference>
<keyword evidence="1" id="KW-0812">Transmembrane</keyword>
<dbReference type="AlphaFoldDB" id="A0A4Q4Z1D3"/>
<evidence type="ECO:0000313" key="2">
    <source>
        <dbReference type="EMBL" id="RYP80651.1"/>
    </source>
</evidence>
<keyword evidence="3" id="KW-1185">Reference proteome</keyword>
<dbReference type="EMBL" id="SDKM01000095">
    <property type="protein sequence ID" value="RYP80651.1"/>
    <property type="molecule type" value="Genomic_DNA"/>
</dbReference>
<keyword evidence="2" id="KW-0378">Hydrolase</keyword>
<name>A0A4Q4Z1D3_9ACTN</name>
<proteinExistence type="predicted"/>
<feature type="non-terminal residue" evidence="2">
    <location>
        <position position="40"/>
    </location>
</feature>
<comment type="caution">
    <text evidence="2">The sequence shown here is derived from an EMBL/GenBank/DDBJ whole genome shotgun (WGS) entry which is preliminary data.</text>
</comment>